<evidence type="ECO:0000256" key="1">
    <source>
        <dbReference type="SAM" id="Phobius"/>
    </source>
</evidence>
<keyword evidence="1" id="KW-0472">Membrane</keyword>
<keyword evidence="3" id="KW-1185">Reference proteome</keyword>
<evidence type="ECO:0000313" key="2">
    <source>
        <dbReference type="EMBL" id="KFB75949.1"/>
    </source>
</evidence>
<dbReference type="AlphaFoldDB" id="A0A080MFC3"/>
<evidence type="ECO:0000313" key="3">
    <source>
        <dbReference type="Proteomes" id="UP000021315"/>
    </source>
</evidence>
<reference evidence="2" key="1">
    <citation type="submission" date="2014-02" db="EMBL/GenBank/DDBJ databases">
        <title>Expanding our view of genomic diversity in Candidatus Accumulibacter clades.</title>
        <authorList>
            <person name="Skennerton C.T."/>
            <person name="Barr J.J."/>
            <person name="Slater F.R."/>
            <person name="Bond P.L."/>
            <person name="Tyson G.W."/>
        </authorList>
    </citation>
    <scope>NUCLEOTIDE SEQUENCE [LARGE SCALE GENOMIC DNA]</scope>
</reference>
<name>A0A080MFC3_9PROT</name>
<keyword evidence="1" id="KW-0812">Transmembrane</keyword>
<sequence length="102" mass="10891">MALAKPGSLLDPPRGLAHILIRFGSDEVRTVHGTIKALLVALVATPFLYGLGAAAIEASGYRAGYGEGRVLLALSFLAAFLAGQYFFRAPKNAHTKQELHEK</sequence>
<feature type="transmembrane region" description="Helical" evidence="1">
    <location>
        <begin position="68"/>
        <end position="87"/>
    </location>
</feature>
<keyword evidence="1" id="KW-1133">Transmembrane helix</keyword>
<dbReference type="Proteomes" id="UP000021315">
    <property type="component" value="Unassembled WGS sequence"/>
</dbReference>
<dbReference type="STRING" id="1453999.AW06_002966"/>
<protein>
    <submittedName>
        <fullName evidence="2">Uncharacterized protein</fullName>
    </submittedName>
</protein>
<gene>
    <name evidence="2" type="ORF">AW06_002966</name>
</gene>
<feature type="transmembrane region" description="Helical" evidence="1">
    <location>
        <begin position="37"/>
        <end position="56"/>
    </location>
</feature>
<proteinExistence type="predicted"/>
<organism evidence="2 3">
    <name type="scientific">Candidatus Accumulibacter cognatus</name>
    <dbReference type="NCBI Taxonomy" id="2954383"/>
    <lineage>
        <taxon>Bacteria</taxon>
        <taxon>Pseudomonadati</taxon>
        <taxon>Pseudomonadota</taxon>
        <taxon>Betaproteobacteria</taxon>
        <taxon>Candidatus Accumulibacter</taxon>
    </lineage>
</organism>
<dbReference type="RefSeq" id="WP_034950882.1">
    <property type="nucleotide sequence ID" value="NZ_JDST02000067.1"/>
</dbReference>
<comment type="caution">
    <text evidence="2">The sequence shown here is derived from an EMBL/GenBank/DDBJ whole genome shotgun (WGS) entry which is preliminary data.</text>
</comment>
<dbReference type="EMBL" id="JDST02000067">
    <property type="protein sequence ID" value="KFB75949.1"/>
    <property type="molecule type" value="Genomic_DNA"/>
</dbReference>
<accession>A0A080MFC3</accession>